<evidence type="ECO:0000313" key="2">
    <source>
        <dbReference type="Proteomes" id="UP000824120"/>
    </source>
</evidence>
<dbReference type="OrthoDB" id="424543at2759"/>
<comment type="caution">
    <text evidence="1">The sequence shown here is derived from an EMBL/GenBank/DDBJ whole genome shotgun (WGS) entry which is preliminary data.</text>
</comment>
<dbReference type="PANTHER" id="PTHR46238:SF8">
    <property type="entry name" value="ENDONUCLEASE_EXONUCLEASE_PHOSPHATASE DOMAIN-CONTAINING PROTEIN"/>
    <property type="match status" value="1"/>
</dbReference>
<dbReference type="AlphaFoldDB" id="A0A9J5Z9V0"/>
<sequence>MELASRVLWDEKVPSKLRGKFCRVVVRQTLLYGAKSWSVKNSHFKEGSCRNEDVEIDVMCGHTKSDRLGVRISRTSIPTA</sequence>
<protein>
    <submittedName>
        <fullName evidence="1">Uncharacterized protein</fullName>
    </submittedName>
</protein>
<evidence type="ECO:0000313" key="1">
    <source>
        <dbReference type="EMBL" id="KAG5608687.1"/>
    </source>
</evidence>
<organism evidence="1 2">
    <name type="scientific">Solanum commersonii</name>
    <name type="common">Commerson's wild potato</name>
    <name type="synonym">Commerson's nightshade</name>
    <dbReference type="NCBI Taxonomy" id="4109"/>
    <lineage>
        <taxon>Eukaryota</taxon>
        <taxon>Viridiplantae</taxon>
        <taxon>Streptophyta</taxon>
        <taxon>Embryophyta</taxon>
        <taxon>Tracheophyta</taxon>
        <taxon>Spermatophyta</taxon>
        <taxon>Magnoliopsida</taxon>
        <taxon>eudicotyledons</taxon>
        <taxon>Gunneridae</taxon>
        <taxon>Pentapetalae</taxon>
        <taxon>asterids</taxon>
        <taxon>lamiids</taxon>
        <taxon>Solanales</taxon>
        <taxon>Solanaceae</taxon>
        <taxon>Solanoideae</taxon>
        <taxon>Solaneae</taxon>
        <taxon>Solanum</taxon>
    </lineage>
</organism>
<name>A0A9J5Z9V0_SOLCO</name>
<dbReference type="EMBL" id="JACXVP010000004">
    <property type="protein sequence ID" value="KAG5608687.1"/>
    <property type="molecule type" value="Genomic_DNA"/>
</dbReference>
<dbReference type="Proteomes" id="UP000824120">
    <property type="component" value="Chromosome 4"/>
</dbReference>
<proteinExistence type="predicted"/>
<gene>
    <name evidence="1" type="ORF">H5410_019968</name>
</gene>
<reference evidence="1 2" key="1">
    <citation type="submission" date="2020-09" db="EMBL/GenBank/DDBJ databases">
        <title>De no assembly of potato wild relative species, Solanum commersonii.</title>
        <authorList>
            <person name="Cho K."/>
        </authorList>
    </citation>
    <scope>NUCLEOTIDE SEQUENCE [LARGE SCALE GENOMIC DNA]</scope>
    <source>
        <strain evidence="1">LZ3.2</strain>
        <tissue evidence="1">Leaf</tissue>
    </source>
</reference>
<keyword evidence="2" id="KW-1185">Reference proteome</keyword>
<dbReference type="PANTHER" id="PTHR46238">
    <property type="entry name" value="REVERSE TRANSCRIPTASE DOMAIN-CONTAINING PROTEIN"/>
    <property type="match status" value="1"/>
</dbReference>
<accession>A0A9J5Z9V0</accession>